<evidence type="ECO:0000256" key="6">
    <source>
        <dbReference type="ARBA" id="ARBA00044768"/>
    </source>
</evidence>
<dbReference type="PANTHER" id="PTHR31399">
    <property type="entry name" value="DNA-DIRECTED PRIMASE / POLYMERASE PROTEIN"/>
    <property type="match status" value="1"/>
</dbReference>
<dbReference type="GO" id="GO:0005634">
    <property type="term" value="C:nucleus"/>
    <property type="evidence" value="ECO:0007669"/>
    <property type="project" value="TreeGrafter"/>
</dbReference>
<evidence type="ECO:0000256" key="5">
    <source>
        <dbReference type="ARBA" id="ARBA00044677"/>
    </source>
</evidence>
<dbReference type="GO" id="GO:0003887">
    <property type="term" value="F:DNA-directed DNA polymerase activity"/>
    <property type="evidence" value="ECO:0007669"/>
    <property type="project" value="UniProtKB-KW"/>
</dbReference>
<dbReference type="GO" id="GO:0031297">
    <property type="term" value="P:replication fork processing"/>
    <property type="evidence" value="ECO:0007669"/>
    <property type="project" value="TreeGrafter"/>
</dbReference>
<dbReference type="GO" id="GO:0009411">
    <property type="term" value="P:response to UV"/>
    <property type="evidence" value="ECO:0007669"/>
    <property type="project" value="TreeGrafter"/>
</dbReference>
<comment type="similarity">
    <text evidence="1">Belongs to the eukaryotic-type primase small subunit family.</text>
</comment>
<dbReference type="EMBL" id="GHWJ01006678">
    <property type="protein sequence ID" value="NOV39415.1"/>
    <property type="molecule type" value="Transcribed_RNA"/>
</dbReference>
<dbReference type="Pfam" id="PF03121">
    <property type="entry name" value="Herpes_UL52"/>
    <property type="match status" value="1"/>
</dbReference>
<name>A0A6M2D0B5_RHIMP</name>
<dbReference type="GO" id="GO:0042276">
    <property type="term" value="P:error-prone translesion synthesis"/>
    <property type="evidence" value="ECO:0007669"/>
    <property type="project" value="InterPro"/>
</dbReference>
<accession>A0A6M2D0B5</accession>
<dbReference type="PANTHER" id="PTHR31399:SF0">
    <property type="entry name" value="DNA-DIRECTED PRIMASE_POLYMERASE PROTEIN"/>
    <property type="match status" value="1"/>
</dbReference>
<comment type="catalytic activity">
    <reaction evidence="5">
        <text>ssDNA + n NTP = ssDNA/pppN(pN)n-1 hybrid + (n-1) diphosphate.</text>
        <dbReference type="EC" id="2.7.7.102"/>
    </reaction>
</comment>
<sequence>MCALQCSTKTSFYGKNRKRSPLVEKVKQESKKFCRDPVRVNLHKSLIGRTRVWRLFPTQAEALAVARTLDDDIRVFSYELRESDGGKRAFIVTHPLDLWNVLQMRKPSDRCMYELIAEDAPCKLYFDLEFERKLNPTRDGVTMVKHFIDVVCGEWVDLFGDHCSREDVLWLDSSTTKKFSCHLIFPRMRMFLNNREAGAFVRLLCEKMKRPATTMAKSALAASEASRASPLVLNKSGKEVLFCDEAVYTRNRNFRLFQCTKLNKNTPLVLSKNDCYVRSLGRFPEDRDIFLDSLITWPHQQTSRHLLQLSAGCGPVKRNNGLLASVAENSQGLKSMNSPYPDIDEFIRGTISPRGTIRQVSHFAETDTLVYDVLGYRFCENIGREHRSNGIMYVVDVNVGSFYQKCYDPDCRAMSFRSVPRPLPPECLPSFWLKQIPDEMLV</sequence>
<protein>
    <recommendedName>
        <fullName evidence="4">DNA-directed primase/polymerase protein</fullName>
        <ecNumber evidence="6">2.7.7.102</ecNumber>
        <ecNumber evidence="2">2.7.7.7</ecNumber>
    </recommendedName>
</protein>
<keyword evidence="3" id="KW-0808">Transferase</keyword>
<dbReference type="AlphaFoldDB" id="A0A6M2D0B5"/>
<reference evidence="8" key="1">
    <citation type="submission" date="2019-09" db="EMBL/GenBank/DDBJ databases">
        <title>Organ-specific transcriptomic study of the physiology of the cattle tick, Rhipicephalus microplus.</title>
        <authorList>
            <person name="Tirloni L."/>
            <person name="Braz G."/>
            <person name="Gandara A.C.P."/>
            <person name="Sabadin G.A."/>
            <person name="da Silva R.M."/>
            <person name="Guizzo M.G."/>
            <person name="Machado J.A."/>
            <person name="Costa E.P."/>
            <person name="Gomes H.F."/>
            <person name="Moraes J."/>
            <person name="Mota M.B.S."/>
            <person name="Mesquita R.D."/>
            <person name="Alvarenga P.H."/>
            <person name="Alves F."/>
            <person name="Seixas A."/>
            <person name="da Fonseca R.N."/>
            <person name="Fogaca A."/>
            <person name="Logullo C."/>
            <person name="Tanaka A."/>
            <person name="Daffre S."/>
            <person name="Termignoni C."/>
            <person name="Vaz I.S.Jr."/>
            <person name="Oliveira P.L."/>
            <person name="Ribeiro J.M."/>
        </authorList>
    </citation>
    <scope>NUCLEOTIDE SEQUENCE</scope>
    <source>
        <strain evidence="8">Porto Alegre</strain>
    </source>
</reference>
<evidence type="ECO:0000256" key="3">
    <source>
        <dbReference type="ARBA" id="ARBA00022932"/>
    </source>
</evidence>
<organism evidence="8">
    <name type="scientific">Rhipicephalus microplus</name>
    <name type="common">Cattle tick</name>
    <name type="synonym">Boophilus microplus</name>
    <dbReference type="NCBI Taxonomy" id="6941"/>
    <lineage>
        <taxon>Eukaryota</taxon>
        <taxon>Metazoa</taxon>
        <taxon>Ecdysozoa</taxon>
        <taxon>Arthropoda</taxon>
        <taxon>Chelicerata</taxon>
        <taxon>Arachnida</taxon>
        <taxon>Acari</taxon>
        <taxon>Parasitiformes</taxon>
        <taxon>Ixodida</taxon>
        <taxon>Ixodoidea</taxon>
        <taxon>Ixodidae</taxon>
        <taxon>Rhipicephalinae</taxon>
        <taxon>Rhipicephalus</taxon>
        <taxon>Boophilus</taxon>
    </lineage>
</organism>
<evidence type="ECO:0000256" key="2">
    <source>
        <dbReference type="ARBA" id="ARBA00012417"/>
    </source>
</evidence>
<evidence type="ECO:0000256" key="7">
    <source>
        <dbReference type="ARBA" id="ARBA00047303"/>
    </source>
</evidence>
<keyword evidence="3" id="KW-0548">Nucleotidyltransferase</keyword>
<evidence type="ECO:0000256" key="1">
    <source>
        <dbReference type="ARBA" id="ARBA00009762"/>
    </source>
</evidence>
<dbReference type="GO" id="GO:0006264">
    <property type="term" value="P:mitochondrial DNA replication"/>
    <property type="evidence" value="ECO:0007669"/>
    <property type="project" value="TreeGrafter"/>
</dbReference>
<dbReference type="VEuPathDB" id="VectorBase:LOC119181438"/>
<dbReference type="OrthoDB" id="5988181at2759"/>
<comment type="catalytic activity">
    <reaction evidence="7">
        <text>DNA(n) + a 2'-deoxyribonucleoside 5'-triphosphate = DNA(n+1) + diphosphate</text>
        <dbReference type="Rhea" id="RHEA:22508"/>
        <dbReference type="Rhea" id="RHEA-COMP:17339"/>
        <dbReference type="Rhea" id="RHEA-COMP:17340"/>
        <dbReference type="ChEBI" id="CHEBI:33019"/>
        <dbReference type="ChEBI" id="CHEBI:61560"/>
        <dbReference type="ChEBI" id="CHEBI:173112"/>
        <dbReference type="EC" id="2.7.7.7"/>
    </reaction>
    <physiologicalReaction direction="left-to-right" evidence="7">
        <dbReference type="Rhea" id="RHEA:22509"/>
    </physiologicalReaction>
</comment>
<dbReference type="GO" id="GO:0005759">
    <property type="term" value="C:mitochondrial matrix"/>
    <property type="evidence" value="ECO:0007669"/>
    <property type="project" value="TreeGrafter"/>
</dbReference>
<proteinExistence type="inferred from homology"/>
<keyword evidence="3" id="KW-0239">DNA-directed DNA polymerase</keyword>
<dbReference type="InterPro" id="IPR044917">
    <property type="entry name" value="PRIMPOL"/>
</dbReference>
<dbReference type="EC" id="2.7.7.7" evidence="2"/>
<evidence type="ECO:0000313" key="8">
    <source>
        <dbReference type="EMBL" id="NOV39415.1"/>
    </source>
</evidence>
<dbReference type="EC" id="2.7.7.102" evidence="6"/>
<evidence type="ECO:0000256" key="4">
    <source>
        <dbReference type="ARBA" id="ARBA00026139"/>
    </source>
</evidence>
<dbReference type="GO" id="GO:0003682">
    <property type="term" value="F:chromatin binding"/>
    <property type="evidence" value="ECO:0007669"/>
    <property type="project" value="TreeGrafter"/>
</dbReference>